<accession>A0A4Y7RJJ8</accession>
<feature type="transmembrane region" description="Helical" evidence="2">
    <location>
        <begin position="6"/>
        <end position="22"/>
    </location>
</feature>
<proteinExistence type="predicted"/>
<evidence type="ECO:0000313" key="3">
    <source>
        <dbReference type="EMBL" id="TEB09155.1"/>
    </source>
</evidence>
<gene>
    <name evidence="3" type="ORF">Pmgp_03376</name>
</gene>
<dbReference type="EMBL" id="QFFZ01000058">
    <property type="protein sequence ID" value="TEB09155.1"/>
    <property type="molecule type" value="Genomic_DNA"/>
</dbReference>
<keyword evidence="2" id="KW-0812">Transmembrane</keyword>
<organism evidence="3 4">
    <name type="scientific">Pelotomaculum propionicicum</name>
    <dbReference type="NCBI Taxonomy" id="258475"/>
    <lineage>
        <taxon>Bacteria</taxon>
        <taxon>Bacillati</taxon>
        <taxon>Bacillota</taxon>
        <taxon>Clostridia</taxon>
        <taxon>Eubacteriales</taxon>
        <taxon>Desulfotomaculaceae</taxon>
        <taxon>Pelotomaculum</taxon>
    </lineage>
</organism>
<protein>
    <submittedName>
        <fullName evidence="3">Uncharacterized protein</fullName>
    </submittedName>
</protein>
<sequence length="90" mass="10237">MDYSWVLQGIYTAALGLIAYLVRDLKNSIENKVKKNTSDIESLQKELGDLKADLPFVYVMREDFVRAMANVEVKLDKIYDYITKGGTKNG</sequence>
<dbReference type="AlphaFoldDB" id="A0A4Y7RJJ8"/>
<keyword evidence="4" id="KW-1185">Reference proteome</keyword>
<keyword evidence="2" id="KW-0472">Membrane</keyword>
<keyword evidence="1" id="KW-0175">Coiled coil</keyword>
<name>A0A4Y7RJJ8_9FIRM</name>
<evidence type="ECO:0000313" key="4">
    <source>
        <dbReference type="Proteomes" id="UP000297597"/>
    </source>
</evidence>
<keyword evidence="2" id="KW-1133">Transmembrane helix</keyword>
<dbReference type="RefSeq" id="WP_134215467.1">
    <property type="nucleotide sequence ID" value="NZ_QFFZ01000058.1"/>
</dbReference>
<comment type="caution">
    <text evidence="3">The sequence shown here is derived from an EMBL/GenBank/DDBJ whole genome shotgun (WGS) entry which is preliminary data.</text>
</comment>
<dbReference type="Proteomes" id="UP000297597">
    <property type="component" value="Unassembled WGS sequence"/>
</dbReference>
<evidence type="ECO:0000256" key="1">
    <source>
        <dbReference type="SAM" id="Coils"/>
    </source>
</evidence>
<reference evidence="3 4" key="1">
    <citation type="journal article" date="2018" name="Environ. Microbiol.">
        <title>Novel energy conservation strategies and behaviour of Pelotomaculum schinkii driving syntrophic propionate catabolism.</title>
        <authorList>
            <person name="Hidalgo-Ahumada C.A.P."/>
            <person name="Nobu M.K."/>
            <person name="Narihiro T."/>
            <person name="Tamaki H."/>
            <person name="Liu W.T."/>
            <person name="Kamagata Y."/>
            <person name="Stams A.J.M."/>
            <person name="Imachi H."/>
            <person name="Sousa D.Z."/>
        </authorList>
    </citation>
    <scope>NUCLEOTIDE SEQUENCE [LARGE SCALE GENOMIC DNA]</scope>
    <source>
        <strain evidence="3 4">MGP</strain>
    </source>
</reference>
<evidence type="ECO:0000256" key="2">
    <source>
        <dbReference type="SAM" id="Phobius"/>
    </source>
</evidence>
<feature type="coiled-coil region" evidence="1">
    <location>
        <begin position="26"/>
        <end position="53"/>
    </location>
</feature>
<dbReference type="OrthoDB" id="1956107at2"/>